<evidence type="ECO:0000256" key="3">
    <source>
        <dbReference type="ARBA" id="ARBA00004613"/>
    </source>
</evidence>
<keyword evidence="16" id="KW-0732">Signal</keyword>
<dbReference type="SUPFAM" id="SSF55486">
    <property type="entry name" value="Metalloproteases ('zincins'), catalytic domain"/>
    <property type="match status" value="1"/>
</dbReference>
<evidence type="ECO:0000256" key="4">
    <source>
        <dbReference type="ARBA" id="ARBA00006571"/>
    </source>
</evidence>
<evidence type="ECO:0000256" key="1">
    <source>
        <dbReference type="ARBA" id="ARBA00000612"/>
    </source>
</evidence>
<feature type="region of interest" description="Disordered" evidence="15">
    <location>
        <begin position="184"/>
        <end position="299"/>
    </location>
</feature>
<evidence type="ECO:0000256" key="9">
    <source>
        <dbReference type="ARBA" id="ARBA00022723"/>
    </source>
</evidence>
<evidence type="ECO:0000256" key="11">
    <source>
        <dbReference type="ARBA" id="ARBA00022833"/>
    </source>
</evidence>
<dbReference type="InterPro" id="IPR024079">
    <property type="entry name" value="MetalloPept_cat_dom_sf"/>
</dbReference>
<keyword evidence="18" id="KW-1185">Reference proteome</keyword>
<feature type="compositionally biased region" description="Low complexity" evidence="15">
    <location>
        <begin position="254"/>
        <end position="280"/>
    </location>
</feature>
<evidence type="ECO:0000256" key="16">
    <source>
        <dbReference type="SAM" id="SignalP"/>
    </source>
</evidence>
<feature type="region of interest" description="Disordered" evidence="15">
    <location>
        <begin position="116"/>
        <end position="150"/>
    </location>
</feature>
<dbReference type="Proteomes" id="UP001501759">
    <property type="component" value="Unassembled WGS sequence"/>
</dbReference>
<dbReference type="Gene3D" id="3.40.390.10">
    <property type="entry name" value="Collagenase (Catalytic Domain)"/>
    <property type="match status" value="1"/>
</dbReference>
<dbReference type="PRINTS" id="PR00787">
    <property type="entry name" value="NEUTRALPTASE"/>
</dbReference>
<keyword evidence="7" id="KW-0964">Secreted</keyword>
<evidence type="ECO:0000256" key="8">
    <source>
        <dbReference type="ARBA" id="ARBA00022670"/>
    </source>
</evidence>
<keyword evidence="8" id="KW-0645">Protease</keyword>
<protein>
    <recommendedName>
        <fullName evidence="6">Extracellular small neutral protease</fullName>
        <ecNumber evidence="5">3.4.24.77</ecNumber>
    </recommendedName>
    <alternativeName>
        <fullName evidence="14">Snapalysin</fullName>
    </alternativeName>
</protein>
<comment type="caution">
    <text evidence="17">The sequence shown here is derived from an EMBL/GenBank/DDBJ whole genome shotgun (WGS) entry which is preliminary data.</text>
</comment>
<keyword evidence="12" id="KW-0482">Metalloprotease</keyword>
<feature type="signal peptide" evidence="16">
    <location>
        <begin position="1"/>
        <end position="25"/>
    </location>
</feature>
<keyword evidence="9" id="KW-0479">Metal-binding</keyword>
<name>A0ABP9IYN3_9ACTN</name>
<evidence type="ECO:0000256" key="14">
    <source>
        <dbReference type="ARBA" id="ARBA00029927"/>
    </source>
</evidence>
<evidence type="ECO:0000256" key="2">
    <source>
        <dbReference type="ARBA" id="ARBA00001947"/>
    </source>
</evidence>
<keyword evidence="10" id="KW-0378">Hydrolase</keyword>
<evidence type="ECO:0000313" key="18">
    <source>
        <dbReference type="Proteomes" id="UP001501759"/>
    </source>
</evidence>
<sequence>MKSSRMSPRILALALGLGLASSALAVAVPASAQPAATTSDSGDTSVAGYDGSAGEAANNKAFFEAVLKSVAAKSAAQPSGQAVTLHYDASKAPTFRSQISSAAEIWNSAESNVKLEEASSGSSSADFSYTEGNDPRGSHASTDGHGGGQIFLDYTQSQQYDSIRVVTHETGHVLGLPDDYSGPCSELMSGGGPGPSCTNRQPNATERARVDELWAGGGAQSPGTGSQSGGGPSAAPSAPSVAPGTGSQSGGGPSAAPSAPSVAPGTGNPSAGGPSAAWPGWPGGPGHGPWRSHHRTLWN</sequence>
<dbReference type="EMBL" id="BAABKB010000013">
    <property type="protein sequence ID" value="GAA5014888.1"/>
    <property type="molecule type" value="Genomic_DNA"/>
</dbReference>
<gene>
    <name evidence="17" type="ORF">GCM10023335_39110</name>
</gene>
<comment type="similarity">
    <text evidence="4">Belongs to the peptidase M7 family.</text>
</comment>
<comment type="subcellular location">
    <subcellularLocation>
        <location evidence="3">Secreted</location>
    </subcellularLocation>
</comment>
<evidence type="ECO:0000256" key="5">
    <source>
        <dbReference type="ARBA" id="ARBA00012325"/>
    </source>
</evidence>
<comment type="cofactor">
    <cofactor evidence="2">
        <name>Zn(2+)</name>
        <dbReference type="ChEBI" id="CHEBI:29105"/>
    </cofactor>
</comment>
<dbReference type="NCBIfam" id="NF033628">
    <property type="entry name" value="snapalysin"/>
    <property type="match status" value="1"/>
</dbReference>
<reference evidence="18" key="1">
    <citation type="journal article" date="2019" name="Int. J. Syst. Evol. Microbiol.">
        <title>The Global Catalogue of Microorganisms (GCM) 10K type strain sequencing project: providing services to taxonomists for standard genome sequencing and annotation.</title>
        <authorList>
            <consortium name="The Broad Institute Genomics Platform"/>
            <consortium name="The Broad Institute Genome Sequencing Center for Infectious Disease"/>
            <person name="Wu L."/>
            <person name="Ma J."/>
        </authorList>
    </citation>
    <scope>NUCLEOTIDE SEQUENCE [LARGE SCALE GENOMIC DNA]</scope>
    <source>
        <strain evidence="18">JCM 18409</strain>
    </source>
</reference>
<evidence type="ECO:0000313" key="17">
    <source>
        <dbReference type="EMBL" id="GAA5014888.1"/>
    </source>
</evidence>
<feature type="compositionally biased region" description="Low complexity" evidence="15">
    <location>
        <begin position="233"/>
        <end position="246"/>
    </location>
</feature>
<dbReference type="InterPro" id="IPR000013">
    <property type="entry name" value="Peptidase_M7"/>
</dbReference>
<organism evidence="17 18">
    <name type="scientific">Streptomyces siamensis</name>
    <dbReference type="NCBI Taxonomy" id="1274986"/>
    <lineage>
        <taxon>Bacteria</taxon>
        <taxon>Bacillati</taxon>
        <taxon>Actinomycetota</taxon>
        <taxon>Actinomycetes</taxon>
        <taxon>Kitasatosporales</taxon>
        <taxon>Streptomycetaceae</taxon>
        <taxon>Streptomyces</taxon>
    </lineage>
</organism>
<evidence type="ECO:0000256" key="7">
    <source>
        <dbReference type="ARBA" id="ARBA00022525"/>
    </source>
</evidence>
<feature type="chain" id="PRO_5046848202" description="Extracellular small neutral protease" evidence="16">
    <location>
        <begin position="26"/>
        <end position="299"/>
    </location>
</feature>
<evidence type="ECO:0000256" key="6">
    <source>
        <dbReference type="ARBA" id="ARBA00019129"/>
    </source>
</evidence>
<dbReference type="Pfam" id="PF02031">
    <property type="entry name" value="Peptidase_M7"/>
    <property type="match status" value="1"/>
</dbReference>
<keyword evidence="11" id="KW-0862">Zinc</keyword>
<evidence type="ECO:0000256" key="13">
    <source>
        <dbReference type="ARBA" id="ARBA00023157"/>
    </source>
</evidence>
<evidence type="ECO:0000256" key="12">
    <source>
        <dbReference type="ARBA" id="ARBA00023049"/>
    </source>
</evidence>
<feature type="compositionally biased region" description="Basic residues" evidence="15">
    <location>
        <begin position="290"/>
        <end position="299"/>
    </location>
</feature>
<accession>A0ABP9IYN3</accession>
<feature type="compositionally biased region" description="Gly residues" evidence="15">
    <location>
        <begin position="215"/>
        <end position="232"/>
    </location>
</feature>
<evidence type="ECO:0000256" key="10">
    <source>
        <dbReference type="ARBA" id="ARBA00022801"/>
    </source>
</evidence>
<dbReference type="EC" id="3.4.24.77" evidence="5"/>
<evidence type="ECO:0000256" key="15">
    <source>
        <dbReference type="SAM" id="MobiDB-lite"/>
    </source>
</evidence>
<proteinExistence type="inferred from homology"/>
<keyword evidence="13" id="KW-1015">Disulfide bond</keyword>
<comment type="catalytic activity">
    <reaction evidence="1">
        <text>Hydrolyzes proteins with a preference for Tyr or Phe in the P1' position. Has no action on amino-acid p-nitroanilides.</text>
        <dbReference type="EC" id="3.4.24.77"/>
    </reaction>
</comment>